<dbReference type="EMBL" id="CP000249">
    <property type="protein sequence ID" value="ABD13260.1"/>
    <property type="molecule type" value="Genomic_DNA"/>
</dbReference>
<evidence type="ECO:0000313" key="3">
    <source>
        <dbReference type="Proteomes" id="UP000001937"/>
    </source>
</evidence>
<name>Q2J632_FRACC</name>
<dbReference type="AlphaFoldDB" id="Q2J632"/>
<proteinExistence type="predicted"/>
<dbReference type="Proteomes" id="UP000001937">
    <property type="component" value="Chromosome"/>
</dbReference>
<keyword evidence="2" id="KW-0378">Hydrolase</keyword>
<dbReference type="OrthoDB" id="8957634at2"/>
<dbReference type="GO" id="GO:0004806">
    <property type="term" value="F:triacylglycerol lipase activity"/>
    <property type="evidence" value="ECO:0007669"/>
    <property type="project" value="TreeGrafter"/>
</dbReference>
<dbReference type="Pfam" id="PF00561">
    <property type="entry name" value="Abhydrolase_1"/>
    <property type="match status" value="1"/>
</dbReference>
<dbReference type="RefSeq" id="WP_011438284.1">
    <property type="nucleotide sequence ID" value="NC_007777.1"/>
</dbReference>
<dbReference type="KEGG" id="fra:Francci3_3910"/>
<organism evidence="2 3">
    <name type="scientific">Frankia casuarinae (strain DSM 45818 / CECT 9043 / HFP020203 / CcI3)</name>
    <dbReference type="NCBI Taxonomy" id="106370"/>
    <lineage>
        <taxon>Bacteria</taxon>
        <taxon>Bacillati</taxon>
        <taxon>Actinomycetota</taxon>
        <taxon>Actinomycetes</taxon>
        <taxon>Frankiales</taxon>
        <taxon>Frankiaceae</taxon>
        <taxon>Frankia</taxon>
    </lineage>
</organism>
<dbReference type="InterPro" id="IPR029058">
    <property type="entry name" value="AB_hydrolase_fold"/>
</dbReference>
<accession>Q2J632</accession>
<dbReference type="Gene3D" id="3.40.50.1820">
    <property type="entry name" value="alpha/beta hydrolase"/>
    <property type="match status" value="1"/>
</dbReference>
<sequence length="300" mass="32109">MGIVSVNGIDLAYEIHGDEDGLPLLLIGGLGQQLVGWHPDLLAALGRRGYRTIIFDNRDVGLSTHLDQLGRPDLAAILSGRFDLAPYRLEDLAADAVGLLTALGIESAHLMGSSMGGMIAQIVALGNPERVRSLTSMMSHPGDHRVQPTAEAIALFLRPAPADLEEFVLAGHEAQEVLGSPLFAPDVAWLRRRAEIQWGRRPNPVGVMRQIAAVLAAPDRTPGLARLPVPTLVVHGDADPLVPVLGGRLTAAAIPLAELLEIDGMGHELPRQVWGRILDKLDDVVHRGEVDRRGTLAQAS</sequence>
<dbReference type="HOGENOM" id="CLU_020336_0_1_11"/>
<reference evidence="2 3" key="1">
    <citation type="journal article" date="2007" name="Genome Res.">
        <title>Genome characteristics of facultatively symbiotic Frankia sp. strains reflect host range and host plant biogeography.</title>
        <authorList>
            <person name="Normand P."/>
            <person name="Lapierre P."/>
            <person name="Tisa L.S."/>
            <person name="Gogarten J.P."/>
            <person name="Alloisio N."/>
            <person name="Bagnarol E."/>
            <person name="Bassi C.A."/>
            <person name="Berry A.M."/>
            <person name="Bickhart D.M."/>
            <person name="Choisne N."/>
            <person name="Couloux A."/>
            <person name="Cournoyer B."/>
            <person name="Cruveiller S."/>
            <person name="Daubin V."/>
            <person name="Demange N."/>
            <person name="Francino M.P."/>
            <person name="Goltsman E."/>
            <person name="Huang Y."/>
            <person name="Kopp O.R."/>
            <person name="Labarre L."/>
            <person name="Lapidus A."/>
            <person name="Lavire C."/>
            <person name="Marechal J."/>
            <person name="Martinez M."/>
            <person name="Mastronunzio J.E."/>
            <person name="Mullin B.C."/>
            <person name="Niemann J."/>
            <person name="Pujic P."/>
            <person name="Rawnsley T."/>
            <person name="Rouy Z."/>
            <person name="Schenowitz C."/>
            <person name="Sellstedt A."/>
            <person name="Tavares F."/>
            <person name="Tomkins J.P."/>
            <person name="Vallenet D."/>
            <person name="Valverde C."/>
            <person name="Wall L.G."/>
            <person name="Wang Y."/>
            <person name="Medigue C."/>
            <person name="Benson D.R."/>
        </authorList>
    </citation>
    <scope>NUCLEOTIDE SEQUENCE [LARGE SCALE GENOMIC DNA]</scope>
    <source>
        <strain evidence="3">DSM 45818 / CECT 9043 / CcI3</strain>
    </source>
</reference>
<evidence type="ECO:0000259" key="1">
    <source>
        <dbReference type="Pfam" id="PF00561"/>
    </source>
</evidence>
<keyword evidence="3" id="KW-1185">Reference proteome</keyword>
<feature type="domain" description="AB hydrolase-1" evidence="1">
    <location>
        <begin position="23"/>
        <end position="268"/>
    </location>
</feature>
<dbReference type="InterPro" id="IPR050471">
    <property type="entry name" value="AB_hydrolase"/>
</dbReference>
<protein>
    <submittedName>
        <fullName evidence="2">Alpha/beta hydrolase fold</fullName>
    </submittedName>
</protein>
<dbReference type="PhylomeDB" id="Q2J632"/>
<dbReference type="ESTHER" id="frasc-q2j632">
    <property type="family name" value="Aclacinomycin-methylesterase_RdmC"/>
</dbReference>
<dbReference type="GO" id="GO:0046503">
    <property type="term" value="P:glycerolipid catabolic process"/>
    <property type="evidence" value="ECO:0007669"/>
    <property type="project" value="TreeGrafter"/>
</dbReference>
<dbReference type="PANTHER" id="PTHR43433">
    <property type="entry name" value="HYDROLASE, ALPHA/BETA FOLD FAMILY PROTEIN"/>
    <property type="match status" value="1"/>
</dbReference>
<dbReference type="eggNOG" id="COG2267">
    <property type="taxonomic scope" value="Bacteria"/>
</dbReference>
<dbReference type="InterPro" id="IPR000073">
    <property type="entry name" value="AB_hydrolase_1"/>
</dbReference>
<dbReference type="STRING" id="106370.Francci3_3910"/>
<dbReference type="PANTHER" id="PTHR43433:SF5">
    <property type="entry name" value="AB HYDROLASE-1 DOMAIN-CONTAINING PROTEIN"/>
    <property type="match status" value="1"/>
</dbReference>
<evidence type="ECO:0000313" key="2">
    <source>
        <dbReference type="EMBL" id="ABD13260.1"/>
    </source>
</evidence>
<gene>
    <name evidence="2" type="ordered locus">Francci3_3910</name>
</gene>
<dbReference type="SUPFAM" id="SSF53474">
    <property type="entry name" value="alpha/beta-Hydrolases"/>
    <property type="match status" value="1"/>
</dbReference>